<evidence type="ECO:0000313" key="2">
    <source>
        <dbReference type="EMBL" id="GAX54176.1"/>
    </source>
</evidence>
<evidence type="ECO:0000256" key="1">
    <source>
        <dbReference type="SAM" id="MobiDB-lite"/>
    </source>
</evidence>
<dbReference type="EMBL" id="BDQI01000013">
    <property type="protein sequence ID" value="GAX54176.1"/>
    <property type="molecule type" value="Genomic_DNA"/>
</dbReference>
<protein>
    <submittedName>
        <fullName evidence="2">Uncharacterized protein</fullName>
    </submittedName>
</protein>
<dbReference type="Proteomes" id="UP000217446">
    <property type="component" value="Unassembled WGS sequence"/>
</dbReference>
<name>A0A250VJC5_STROL</name>
<reference evidence="3" key="1">
    <citation type="submission" date="2017-05" db="EMBL/GenBank/DDBJ databases">
        <title>Streptomyces olivochromogenes NBRC 3561 whole genome shotgun sequence.</title>
        <authorList>
            <person name="Dohra H."/>
            <person name="Kodani S."/>
        </authorList>
    </citation>
    <scope>NUCLEOTIDE SEQUENCE [LARGE SCALE GENOMIC DNA]</scope>
    <source>
        <strain evidence="3">NBRC 3561</strain>
    </source>
</reference>
<keyword evidence="3" id="KW-1185">Reference proteome</keyword>
<organism evidence="2 3">
    <name type="scientific">Streptomyces olivochromogenes</name>
    <dbReference type="NCBI Taxonomy" id="1963"/>
    <lineage>
        <taxon>Bacteria</taxon>
        <taxon>Bacillati</taxon>
        <taxon>Actinomycetota</taxon>
        <taxon>Actinomycetes</taxon>
        <taxon>Kitasatosporales</taxon>
        <taxon>Streptomycetaceae</taxon>
        <taxon>Streptomyces</taxon>
    </lineage>
</organism>
<feature type="region of interest" description="Disordered" evidence="1">
    <location>
        <begin position="1"/>
        <end position="98"/>
    </location>
</feature>
<feature type="compositionally biased region" description="Low complexity" evidence="1">
    <location>
        <begin position="58"/>
        <end position="80"/>
    </location>
</feature>
<proteinExistence type="predicted"/>
<gene>
    <name evidence="2" type="ORF">SO3561_05713</name>
</gene>
<accession>A0A250VJC5</accession>
<comment type="caution">
    <text evidence="2">The sequence shown here is derived from an EMBL/GenBank/DDBJ whole genome shotgun (WGS) entry which is preliminary data.</text>
</comment>
<evidence type="ECO:0000313" key="3">
    <source>
        <dbReference type="Proteomes" id="UP000217446"/>
    </source>
</evidence>
<sequence>MDPAPETAADTGRAVAPAPVQESGMGTDRVRDTGTAPVADMGLGRGTGLGMDLDRGMGTALGTDTVLGTGTGPGTRTVTAMGPPRPSPSICARSSRPS</sequence>
<dbReference type="AlphaFoldDB" id="A0A250VJC5"/>